<dbReference type="SMART" id="SM00944">
    <property type="entry name" value="Pro-kuma_activ"/>
    <property type="match status" value="1"/>
</dbReference>
<dbReference type="GO" id="GO:0004252">
    <property type="term" value="F:serine-type endopeptidase activity"/>
    <property type="evidence" value="ECO:0007669"/>
    <property type="project" value="InterPro"/>
</dbReference>
<dbReference type="PANTHER" id="PTHR14218:SF15">
    <property type="entry name" value="TRIPEPTIDYL-PEPTIDASE 1"/>
    <property type="match status" value="1"/>
</dbReference>
<dbReference type="SUPFAM" id="SSF141523">
    <property type="entry name" value="L,D-transpeptidase catalytic domain-like"/>
    <property type="match status" value="1"/>
</dbReference>
<dbReference type="CDD" id="cd11377">
    <property type="entry name" value="Pro-peptidase_S53"/>
    <property type="match status" value="1"/>
</dbReference>
<dbReference type="InterPro" id="IPR015366">
    <property type="entry name" value="S53_propep"/>
</dbReference>
<keyword evidence="12" id="KW-0961">Cell wall biogenesis/degradation</keyword>
<feature type="compositionally biased region" description="Basic residues" evidence="13">
    <location>
        <begin position="720"/>
        <end position="741"/>
    </location>
</feature>
<dbReference type="SUPFAM" id="SSF52743">
    <property type="entry name" value="Subtilisin-like"/>
    <property type="match status" value="1"/>
</dbReference>
<evidence type="ECO:0000256" key="14">
    <source>
        <dbReference type="SAM" id="SignalP"/>
    </source>
</evidence>
<dbReference type="STRING" id="546364.SAMN04489730_0198"/>
<evidence type="ECO:0000256" key="4">
    <source>
        <dbReference type="ARBA" id="ARBA00022679"/>
    </source>
</evidence>
<evidence type="ECO:0000256" key="7">
    <source>
        <dbReference type="ARBA" id="ARBA00022825"/>
    </source>
</evidence>
<dbReference type="GO" id="GO:0006508">
    <property type="term" value="P:proteolysis"/>
    <property type="evidence" value="ECO:0007669"/>
    <property type="project" value="UniProtKB-KW"/>
</dbReference>
<dbReference type="EMBL" id="FPJG01000002">
    <property type="protein sequence ID" value="SFW13950.1"/>
    <property type="molecule type" value="Genomic_DNA"/>
</dbReference>
<feature type="region of interest" description="Disordered" evidence="13">
    <location>
        <begin position="625"/>
        <end position="741"/>
    </location>
</feature>
<evidence type="ECO:0000256" key="2">
    <source>
        <dbReference type="ARBA" id="ARBA00004752"/>
    </source>
</evidence>
<feature type="compositionally biased region" description="Pro residues" evidence="13">
    <location>
        <begin position="702"/>
        <end position="716"/>
    </location>
</feature>
<evidence type="ECO:0000256" key="1">
    <source>
        <dbReference type="ARBA" id="ARBA00001913"/>
    </source>
</evidence>
<comment type="cofactor">
    <cofactor evidence="1">
        <name>Ca(2+)</name>
        <dbReference type="ChEBI" id="CHEBI:29108"/>
    </cofactor>
</comment>
<keyword evidence="11" id="KW-0865">Zymogen</keyword>
<dbReference type="Gene3D" id="2.40.440.10">
    <property type="entry name" value="L,D-transpeptidase catalytic domain-like"/>
    <property type="match status" value="1"/>
</dbReference>
<feature type="compositionally biased region" description="Polar residues" evidence="13">
    <location>
        <begin position="459"/>
        <end position="476"/>
    </location>
</feature>
<keyword evidence="17" id="KW-1185">Reference proteome</keyword>
<evidence type="ECO:0000256" key="12">
    <source>
        <dbReference type="ARBA" id="ARBA00023316"/>
    </source>
</evidence>
<keyword evidence="5" id="KW-0479">Metal-binding</keyword>
<keyword evidence="14" id="KW-0732">Signal</keyword>
<dbReference type="InterPro" id="IPR005490">
    <property type="entry name" value="LD_TPept_cat_dom"/>
</dbReference>
<keyword evidence="3" id="KW-0645">Protease</keyword>
<gene>
    <name evidence="16" type="ORF">SAMN04489730_0198</name>
</gene>
<feature type="compositionally biased region" description="Basic residues" evidence="13">
    <location>
        <begin position="757"/>
        <end position="767"/>
    </location>
</feature>
<keyword evidence="9" id="KW-0133">Cell shape</keyword>
<feature type="region of interest" description="Disordered" evidence="13">
    <location>
        <begin position="459"/>
        <end position="481"/>
    </location>
</feature>
<keyword evidence="6" id="KW-0378">Hydrolase</keyword>
<evidence type="ECO:0000256" key="13">
    <source>
        <dbReference type="SAM" id="MobiDB-lite"/>
    </source>
</evidence>
<proteinExistence type="predicted"/>
<evidence type="ECO:0000259" key="15">
    <source>
        <dbReference type="PROSITE" id="PS51695"/>
    </source>
</evidence>
<dbReference type="InterPro" id="IPR036852">
    <property type="entry name" value="Peptidase_S8/S53_dom_sf"/>
</dbReference>
<feature type="chain" id="PRO_5012746743" evidence="14">
    <location>
        <begin position="30"/>
        <end position="978"/>
    </location>
</feature>
<feature type="compositionally biased region" description="Basic residues" evidence="13">
    <location>
        <begin position="674"/>
        <end position="701"/>
    </location>
</feature>
<dbReference type="GO" id="GO:0008360">
    <property type="term" value="P:regulation of cell shape"/>
    <property type="evidence" value="ECO:0007669"/>
    <property type="project" value="UniProtKB-KW"/>
</dbReference>
<dbReference type="GO" id="GO:0016740">
    <property type="term" value="F:transferase activity"/>
    <property type="evidence" value="ECO:0007669"/>
    <property type="project" value="UniProtKB-KW"/>
</dbReference>
<feature type="signal peptide" evidence="14">
    <location>
        <begin position="1"/>
        <end position="29"/>
    </location>
</feature>
<dbReference type="GO" id="GO:0046872">
    <property type="term" value="F:metal ion binding"/>
    <property type="evidence" value="ECO:0007669"/>
    <property type="project" value="UniProtKB-KW"/>
</dbReference>
<reference evidence="17" key="1">
    <citation type="submission" date="2016-11" db="EMBL/GenBank/DDBJ databases">
        <authorList>
            <person name="Varghese N."/>
            <person name="Submissions S."/>
        </authorList>
    </citation>
    <scope>NUCLEOTIDE SEQUENCE [LARGE SCALE GENOMIC DNA]</scope>
    <source>
        <strain evidence="17">DSM 44671</strain>
    </source>
</reference>
<protein>
    <submittedName>
        <fullName evidence="16">Subtilase family protein</fullName>
    </submittedName>
</protein>
<dbReference type="PANTHER" id="PTHR14218">
    <property type="entry name" value="PROTEASE S8 TRIPEPTIDYL PEPTIDASE I CLN2"/>
    <property type="match status" value="1"/>
</dbReference>
<evidence type="ECO:0000256" key="11">
    <source>
        <dbReference type="ARBA" id="ARBA00023145"/>
    </source>
</evidence>
<dbReference type="SUPFAM" id="SSF54897">
    <property type="entry name" value="Protease propeptides/inhibitors"/>
    <property type="match status" value="1"/>
</dbReference>
<dbReference type="InterPro" id="IPR050819">
    <property type="entry name" value="Tripeptidyl-peptidase_I"/>
</dbReference>
<dbReference type="PROSITE" id="PS51695">
    <property type="entry name" value="SEDOLISIN"/>
    <property type="match status" value="1"/>
</dbReference>
<evidence type="ECO:0000256" key="8">
    <source>
        <dbReference type="ARBA" id="ARBA00022837"/>
    </source>
</evidence>
<evidence type="ECO:0000256" key="5">
    <source>
        <dbReference type="ARBA" id="ARBA00022723"/>
    </source>
</evidence>
<name>A0A1K1LWB2_9PSEU</name>
<evidence type="ECO:0000256" key="6">
    <source>
        <dbReference type="ARBA" id="ARBA00022801"/>
    </source>
</evidence>
<feature type="domain" description="Peptidase S53" evidence="15">
    <location>
        <begin position="253"/>
        <end position="653"/>
    </location>
</feature>
<dbReference type="Gene3D" id="3.40.50.200">
    <property type="entry name" value="Peptidase S8/S53 domain"/>
    <property type="match status" value="1"/>
</dbReference>
<dbReference type="CDD" id="cd04056">
    <property type="entry name" value="Peptidases_S53"/>
    <property type="match status" value="1"/>
</dbReference>
<dbReference type="Proteomes" id="UP000182740">
    <property type="component" value="Unassembled WGS sequence"/>
</dbReference>
<dbReference type="GO" id="GO:0009252">
    <property type="term" value="P:peptidoglycan biosynthetic process"/>
    <property type="evidence" value="ECO:0007669"/>
    <property type="project" value="UniProtKB-UniPathway"/>
</dbReference>
<dbReference type="InterPro" id="IPR030400">
    <property type="entry name" value="Sedolisin_dom"/>
</dbReference>
<dbReference type="GO" id="GO:0008240">
    <property type="term" value="F:tripeptidyl-peptidase activity"/>
    <property type="evidence" value="ECO:0007669"/>
    <property type="project" value="TreeGrafter"/>
</dbReference>
<feature type="region of interest" description="Disordered" evidence="13">
    <location>
        <begin position="755"/>
        <end position="803"/>
    </location>
</feature>
<accession>A0A1K1LWB2</accession>
<keyword evidence="7" id="KW-0720">Serine protease</keyword>
<dbReference type="CDD" id="cd16913">
    <property type="entry name" value="YkuD_like"/>
    <property type="match status" value="1"/>
</dbReference>
<evidence type="ECO:0000256" key="9">
    <source>
        <dbReference type="ARBA" id="ARBA00022960"/>
    </source>
</evidence>
<keyword evidence="4" id="KW-0808">Transferase</keyword>
<organism evidence="16 17">
    <name type="scientific">Amycolatopsis australiensis</name>
    <dbReference type="NCBI Taxonomy" id="546364"/>
    <lineage>
        <taxon>Bacteria</taxon>
        <taxon>Bacillati</taxon>
        <taxon>Actinomycetota</taxon>
        <taxon>Actinomycetes</taxon>
        <taxon>Pseudonocardiales</taxon>
        <taxon>Pseudonocardiaceae</taxon>
        <taxon>Amycolatopsis</taxon>
    </lineage>
</organism>
<keyword evidence="10" id="KW-0573">Peptidoglycan synthesis</keyword>
<comment type="pathway">
    <text evidence="2">Cell wall biogenesis; peptidoglycan biosynthesis.</text>
</comment>
<sequence>MAVRPSRAAGLIAGCAVLVGIAAAPAATAQDNTAPDGRAAVEGSVPTWATPAARVGHADPGQHRRVQVALALRDPAGAEALAKAVSTPGSPQYGQHLGNAEFLARFGPTQESVDQVTTWLRSQGLRVTGVAGNRHYVEADADVAQLQTAFRTSLATYRHTTRDGRTHVLAAPESAVTVPAAIRGTVTAVLGLDDSSKTITPAQATAIRPDGTRPGVTPAAGDPNSCARFWAETNNANVPQKYATGQQSNALCGYTSPQLRAIYGLPSSATGAGQTVGIVGAYNLSTIVGDTNRAAGQFGAPALTSGQYSAVLPGTFTDQDRCGPDSWASEQALDVQAIHEVAPAARITYYAGKSCLDLFNTLNKAVADNKVSVINNSWLYPGESTVSQAERDQIGAIAVQAAIQGQAILFASGDSGDNSAPAAAGRAEASYPASHPWVTAVGGTSVALDASNRVKFQTGWENSGNTQSGSAWTPQTDADGRFAGGAGGGVSKIYDQPDYQQGVVPAAIAGGHRAVPDISALADSYTGLAIGFTTPQGYAAYSSGGTSLAAPILVGLVANAQQAHGGDRLGFLNAALYALSGKAQITDVKPVKAGIWSPYMAGFGSVTVPTASGSYLLDLDSKPQTLQSGTGWDPVTGVGTPARRLRLRSRPVAPRGGCRPGGGSHLAPSPQPGRRSRRGRRHRAPGPAHRRRRHQPGHARPRPPPPPSRRVRPQPPRYSLGHRHPRRARRPRRAHVGRLRHRRIRRGDSAWIVRTHGDRRRRRRRDRARAGHAQQLAGLPAPTPSAPCRRTGRPAPRDVPSGRLAHPTAVIPVYAAPGGPAIAALPPTELVSDTWLPVVAEQPGWAEVLLPTRPNDRAGWLYLDDTVSTAHSSYRLEVDRARFTLDLYREGARVGHWTVGVGKPGSPTPVTRTFILASIKDVRPTFSPIVLPTGAHSDTYSTYGGGPERWACTPGPPPTSMAAPVLTAASGFRRTRCR</sequence>
<dbReference type="AlphaFoldDB" id="A0A1K1LWB2"/>
<evidence type="ECO:0000256" key="3">
    <source>
        <dbReference type="ARBA" id="ARBA00022670"/>
    </source>
</evidence>
<evidence type="ECO:0000256" key="10">
    <source>
        <dbReference type="ARBA" id="ARBA00022984"/>
    </source>
</evidence>
<dbReference type="InterPro" id="IPR038063">
    <property type="entry name" value="Transpep_catalytic_dom"/>
</dbReference>
<dbReference type="Pfam" id="PF09286">
    <property type="entry name" value="Pro-kuma_activ"/>
    <property type="match status" value="1"/>
</dbReference>
<dbReference type="GO" id="GO:0071555">
    <property type="term" value="P:cell wall organization"/>
    <property type="evidence" value="ECO:0007669"/>
    <property type="project" value="UniProtKB-KW"/>
</dbReference>
<keyword evidence="8" id="KW-0106">Calcium</keyword>
<evidence type="ECO:0000313" key="17">
    <source>
        <dbReference type="Proteomes" id="UP000182740"/>
    </source>
</evidence>
<evidence type="ECO:0000313" key="16">
    <source>
        <dbReference type="EMBL" id="SFW13950.1"/>
    </source>
</evidence>
<dbReference type="UniPathway" id="UPA00219"/>